<accession>A0AAQ1A749</accession>
<evidence type="ECO:0000313" key="2">
    <source>
        <dbReference type="Proteomes" id="UP000282299"/>
    </source>
</evidence>
<protein>
    <submittedName>
        <fullName evidence="1">Peptidase</fullName>
    </submittedName>
</protein>
<gene>
    <name evidence="1" type="ORF">EGS84_25095</name>
</gene>
<name>A0AAQ1A749_CITKO</name>
<comment type="caution">
    <text evidence="1">The sequence shown here is derived from an EMBL/GenBank/DDBJ whole genome shotgun (WGS) entry which is preliminary data.</text>
</comment>
<dbReference type="AlphaFoldDB" id="A0AAQ1A749"/>
<dbReference type="EMBL" id="RKIT01000002">
    <property type="protein sequence ID" value="RSC20259.1"/>
    <property type="molecule type" value="Genomic_DNA"/>
</dbReference>
<evidence type="ECO:0000313" key="1">
    <source>
        <dbReference type="EMBL" id="RSC20259.1"/>
    </source>
</evidence>
<proteinExistence type="predicted"/>
<organism evidence="1 2">
    <name type="scientific">Citrobacter koseri</name>
    <name type="common">Citrobacter diversus</name>
    <dbReference type="NCBI Taxonomy" id="545"/>
    <lineage>
        <taxon>Bacteria</taxon>
        <taxon>Pseudomonadati</taxon>
        <taxon>Pseudomonadota</taxon>
        <taxon>Gammaproteobacteria</taxon>
        <taxon>Enterobacterales</taxon>
        <taxon>Enterobacteriaceae</taxon>
        <taxon>Citrobacter</taxon>
    </lineage>
</organism>
<dbReference type="Proteomes" id="UP000282299">
    <property type="component" value="Unassembled WGS sequence"/>
</dbReference>
<reference evidence="2" key="1">
    <citation type="submission" date="2018-10" db="EMBL/GenBank/DDBJ databases">
        <title>FDA dAtabase for Regulatory Grade micrObial Sequences (FDA-ARGOS): Supporting development and validation of Infectious Disease Dx tests.</title>
        <authorList>
            <person name="Goldberg B."/>
            <person name="Campos J."/>
            <person name="Tallon L."/>
            <person name="Sadzewicz L."/>
            <person name="Zhao X."/>
            <person name="Vavikolanu K."/>
            <person name="Mehta A."/>
            <person name="Aluvathingal J."/>
            <person name="Nadendla S."/>
            <person name="Geyer C."/>
            <person name="Nandy P."/>
            <person name="Yan Y."/>
            <person name="Sichtig H."/>
        </authorList>
    </citation>
    <scope>NUCLEOTIDE SEQUENCE [LARGE SCALE GENOMIC DNA]</scope>
    <source>
        <strain evidence="2">FDAARGOS_526</strain>
    </source>
</reference>
<sequence length="53" mass="6426">MNTQDICGFECFLTDDYPLHRSDTRDHILLQDFYRNLDHLKCGKLPLIYYFVK</sequence>